<dbReference type="RefSeq" id="XP_004830203.1">
    <property type="nucleotide sequence ID" value="XM_004830146.1"/>
</dbReference>
<feature type="compositionally biased region" description="Polar residues" evidence="1">
    <location>
        <begin position="40"/>
        <end position="50"/>
    </location>
</feature>
<accession>L0AY78</accession>
<reference evidence="2 3" key="1">
    <citation type="journal article" date="2012" name="BMC Genomics">
        <title>Comparative genomic analysis and phylogenetic position of Theileria equi.</title>
        <authorList>
            <person name="Kappmeyer L.S."/>
            <person name="Thiagarajan M."/>
            <person name="Herndon D.R."/>
            <person name="Ramsay J.D."/>
            <person name="Caler E."/>
            <person name="Djikeng A."/>
            <person name="Gillespie J.J."/>
            <person name="Lau A.O."/>
            <person name="Roalson E.H."/>
            <person name="Silva J.C."/>
            <person name="Silva M.G."/>
            <person name="Suarez C.E."/>
            <person name="Ueti M.W."/>
            <person name="Nene V.M."/>
            <person name="Mealey R.H."/>
            <person name="Knowles D.P."/>
            <person name="Brayton K.A."/>
        </authorList>
    </citation>
    <scope>NUCLEOTIDE SEQUENCE [LARGE SCALE GENOMIC DNA]</scope>
    <source>
        <strain evidence="2 3">WA</strain>
    </source>
</reference>
<gene>
    <name evidence="2" type="ORF">BEWA_033940</name>
</gene>
<dbReference type="GeneID" id="15803623"/>
<keyword evidence="3" id="KW-1185">Reference proteome</keyword>
<evidence type="ECO:0000313" key="2">
    <source>
        <dbReference type="EMBL" id="AFZ80537.1"/>
    </source>
</evidence>
<protein>
    <submittedName>
        <fullName evidence="2">Uncharacterized protein</fullName>
    </submittedName>
</protein>
<dbReference type="eggNOG" id="ENOG502QXQY">
    <property type="taxonomic scope" value="Eukaryota"/>
</dbReference>
<name>L0AY78_THEEQ</name>
<organism evidence="2 3">
    <name type="scientific">Theileria equi strain WA</name>
    <dbReference type="NCBI Taxonomy" id="1537102"/>
    <lineage>
        <taxon>Eukaryota</taxon>
        <taxon>Sar</taxon>
        <taxon>Alveolata</taxon>
        <taxon>Apicomplexa</taxon>
        <taxon>Aconoidasida</taxon>
        <taxon>Piroplasmida</taxon>
        <taxon>Theileriidae</taxon>
        <taxon>Theileria</taxon>
    </lineage>
</organism>
<dbReference type="VEuPathDB" id="PiroplasmaDB:BEWA_033940"/>
<evidence type="ECO:0000256" key="1">
    <source>
        <dbReference type="SAM" id="MobiDB-lite"/>
    </source>
</evidence>
<dbReference type="KEGG" id="beq:BEWA_033940"/>
<dbReference type="AlphaFoldDB" id="L0AY78"/>
<feature type="region of interest" description="Disordered" evidence="1">
    <location>
        <begin position="18"/>
        <end position="54"/>
    </location>
</feature>
<sequence>MRKPTPELSISEIQKEIERFSESEDSEAPSDESSHDKQTYDASFTEVNKLTSDEEAEVDLNDLTSLLTKSKRKAEDNVQDIDTLMLKTKFDIKRDSRANDIKKKKVAELMKHQANRELSNSEETYSSKAWHVPLLEVPKPEPPKSAKNKKSRSVQK</sequence>
<evidence type="ECO:0000313" key="3">
    <source>
        <dbReference type="Proteomes" id="UP000031512"/>
    </source>
</evidence>
<feature type="region of interest" description="Disordered" evidence="1">
    <location>
        <begin position="134"/>
        <end position="156"/>
    </location>
</feature>
<feature type="compositionally biased region" description="Basic residues" evidence="1">
    <location>
        <begin position="146"/>
        <end position="156"/>
    </location>
</feature>
<dbReference type="EMBL" id="CP001669">
    <property type="protein sequence ID" value="AFZ80537.1"/>
    <property type="molecule type" value="Genomic_DNA"/>
</dbReference>
<dbReference type="Proteomes" id="UP000031512">
    <property type="component" value="Chromosome 1"/>
</dbReference>
<proteinExistence type="predicted"/>